<sequence length="157" mass="16082">MTEQHERHPNRPRLGSVVVRVLLAVALGLVIGALGTAVHRYGDESWYAGAALAVALTGAAAVMCRAWSGYGALLAFAGGWIVAVQLMSLRGSGGDVLVPAGTLGLVWTYAGVVTLGVAAFLPASWFREEPLRRSAEESAAPVAGTSVTSTEPPLGAG</sequence>
<feature type="transmembrane region" description="Helical" evidence="2">
    <location>
        <begin position="21"/>
        <end position="39"/>
    </location>
</feature>
<dbReference type="EMBL" id="JAFMPK010000026">
    <property type="protein sequence ID" value="MBO0608420.1"/>
    <property type="molecule type" value="Genomic_DNA"/>
</dbReference>
<evidence type="ECO:0000313" key="4">
    <source>
        <dbReference type="Proteomes" id="UP000664617"/>
    </source>
</evidence>
<proteinExistence type="predicted"/>
<keyword evidence="2" id="KW-1133">Transmembrane helix</keyword>
<feature type="transmembrane region" description="Helical" evidence="2">
    <location>
        <begin position="70"/>
        <end position="87"/>
    </location>
</feature>
<comment type="caution">
    <text evidence="3">The sequence shown here is derived from an EMBL/GenBank/DDBJ whole genome shotgun (WGS) entry which is preliminary data.</text>
</comment>
<accession>A0ABS3I634</accession>
<keyword evidence="4" id="KW-1185">Reference proteome</keyword>
<dbReference type="Proteomes" id="UP000664617">
    <property type="component" value="Unassembled WGS sequence"/>
</dbReference>
<feature type="transmembrane region" description="Helical" evidence="2">
    <location>
        <begin position="107"/>
        <end position="126"/>
    </location>
</feature>
<gene>
    <name evidence="3" type="ORF">J0911_05180</name>
</gene>
<reference evidence="4" key="2">
    <citation type="submission" date="2023-07" db="EMBL/GenBank/DDBJ databases">
        <title>Myceligenerans salitolerans sp. nov., a halotolerant actinomycete isolated from a salt lake in Xinjiang, China.</title>
        <authorList>
            <person name="Guan T."/>
        </authorList>
    </citation>
    <scope>NUCLEOTIDE SEQUENCE [LARGE SCALE GENOMIC DNA]</scope>
    <source>
        <strain evidence="4">XHU 5031</strain>
    </source>
</reference>
<dbReference type="RefSeq" id="WP_207274401.1">
    <property type="nucleotide sequence ID" value="NZ_JAFMPK010000026.1"/>
</dbReference>
<keyword evidence="2" id="KW-0472">Membrane</keyword>
<evidence type="ECO:0000256" key="2">
    <source>
        <dbReference type="SAM" id="Phobius"/>
    </source>
</evidence>
<evidence type="ECO:0000256" key="1">
    <source>
        <dbReference type="SAM" id="MobiDB-lite"/>
    </source>
</evidence>
<name>A0ABS3I634_9MICO</name>
<feature type="transmembrane region" description="Helical" evidence="2">
    <location>
        <begin position="45"/>
        <end position="63"/>
    </location>
</feature>
<evidence type="ECO:0000313" key="3">
    <source>
        <dbReference type="EMBL" id="MBO0608420.1"/>
    </source>
</evidence>
<keyword evidence="2" id="KW-0812">Transmembrane</keyword>
<organism evidence="3 4">
    <name type="scientific">Myceligenerans salitolerans</name>
    <dbReference type="NCBI Taxonomy" id="1230528"/>
    <lineage>
        <taxon>Bacteria</taxon>
        <taxon>Bacillati</taxon>
        <taxon>Actinomycetota</taxon>
        <taxon>Actinomycetes</taxon>
        <taxon>Micrococcales</taxon>
        <taxon>Promicromonosporaceae</taxon>
        <taxon>Myceligenerans</taxon>
    </lineage>
</organism>
<feature type="region of interest" description="Disordered" evidence="1">
    <location>
        <begin position="136"/>
        <end position="157"/>
    </location>
</feature>
<reference evidence="3 4" key="1">
    <citation type="submission" date="2021-03" db="EMBL/GenBank/DDBJ databases">
        <authorList>
            <person name="Xin L."/>
        </authorList>
    </citation>
    <scope>NUCLEOTIDE SEQUENCE [LARGE SCALE GENOMIC DNA]</scope>
    <source>
        <strain evidence="3 4">XHU 5031</strain>
    </source>
</reference>
<protein>
    <submittedName>
        <fullName evidence="3">Uncharacterized protein</fullName>
    </submittedName>
</protein>